<feature type="transmembrane region" description="Helical" evidence="3">
    <location>
        <begin position="119"/>
        <end position="138"/>
    </location>
</feature>
<dbReference type="InterPro" id="IPR000160">
    <property type="entry name" value="GGDEF_dom"/>
</dbReference>
<protein>
    <recommendedName>
        <fullName evidence="1">diguanylate cyclase</fullName>
        <ecNumber evidence="1">2.7.7.65</ecNumber>
    </recommendedName>
</protein>
<proteinExistence type="predicted"/>
<reference evidence="6" key="1">
    <citation type="journal article" date="2019" name="Int. J. Syst. Evol. Microbiol.">
        <title>The Global Catalogue of Microorganisms (GCM) 10K type strain sequencing project: providing services to taxonomists for standard genome sequencing and annotation.</title>
        <authorList>
            <consortium name="The Broad Institute Genomics Platform"/>
            <consortium name="The Broad Institute Genome Sequencing Center for Infectious Disease"/>
            <person name="Wu L."/>
            <person name="Ma J."/>
        </authorList>
    </citation>
    <scope>NUCLEOTIDE SEQUENCE [LARGE SCALE GENOMIC DNA]</scope>
    <source>
        <strain evidence="6">KCTC 42875</strain>
    </source>
</reference>
<dbReference type="GO" id="GO:0052621">
    <property type="term" value="F:diguanylate cyclase activity"/>
    <property type="evidence" value="ECO:0007669"/>
    <property type="project" value="UniProtKB-EC"/>
</dbReference>
<feature type="transmembrane region" description="Helical" evidence="3">
    <location>
        <begin position="33"/>
        <end position="51"/>
    </location>
</feature>
<dbReference type="NCBIfam" id="TIGR00254">
    <property type="entry name" value="GGDEF"/>
    <property type="match status" value="1"/>
</dbReference>
<dbReference type="InterPro" id="IPR050469">
    <property type="entry name" value="Diguanylate_Cyclase"/>
</dbReference>
<dbReference type="Proteomes" id="UP001595740">
    <property type="component" value="Unassembled WGS sequence"/>
</dbReference>
<dbReference type="SUPFAM" id="SSF55073">
    <property type="entry name" value="Nucleotide cyclase"/>
    <property type="match status" value="1"/>
</dbReference>
<feature type="transmembrane region" description="Helical" evidence="3">
    <location>
        <begin position="187"/>
        <end position="205"/>
    </location>
</feature>
<evidence type="ECO:0000256" key="1">
    <source>
        <dbReference type="ARBA" id="ARBA00012528"/>
    </source>
</evidence>
<accession>A0ABV7RSI4</accession>
<keyword evidence="3" id="KW-1133">Transmembrane helix</keyword>
<evidence type="ECO:0000256" key="2">
    <source>
        <dbReference type="ARBA" id="ARBA00034247"/>
    </source>
</evidence>
<feature type="transmembrane region" description="Helical" evidence="3">
    <location>
        <begin position="145"/>
        <end position="167"/>
    </location>
</feature>
<evidence type="ECO:0000259" key="4">
    <source>
        <dbReference type="PROSITE" id="PS50887"/>
    </source>
</evidence>
<dbReference type="Gene3D" id="3.30.70.270">
    <property type="match status" value="1"/>
</dbReference>
<gene>
    <name evidence="5" type="ORF">ACFOLC_07820</name>
</gene>
<keyword evidence="5" id="KW-0548">Nucleotidyltransferase</keyword>
<dbReference type="Pfam" id="PF00990">
    <property type="entry name" value="GGDEF"/>
    <property type="match status" value="1"/>
</dbReference>
<feature type="domain" description="GGDEF" evidence="4">
    <location>
        <begin position="244"/>
        <end position="378"/>
    </location>
</feature>
<organism evidence="5 6">
    <name type="scientific">Lysobacter cavernae</name>
    <dbReference type="NCBI Taxonomy" id="1685901"/>
    <lineage>
        <taxon>Bacteria</taxon>
        <taxon>Pseudomonadati</taxon>
        <taxon>Pseudomonadota</taxon>
        <taxon>Gammaproteobacteria</taxon>
        <taxon>Lysobacterales</taxon>
        <taxon>Lysobacteraceae</taxon>
        <taxon>Lysobacter</taxon>
    </lineage>
</organism>
<comment type="caution">
    <text evidence="5">The sequence shown here is derived from an EMBL/GenBank/DDBJ whole genome shotgun (WGS) entry which is preliminary data.</text>
</comment>
<dbReference type="SMART" id="SM00267">
    <property type="entry name" value="GGDEF"/>
    <property type="match status" value="1"/>
</dbReference>
<evidence type="ECO:0000313" key="5">
    <source>
        <dbReference type="EMBL" id="MFC3550925.1"/>
    </source>
</evidence>
<evidence type="ECO:0000256" key="3">
    <source>
        <dbReference type="SAM" id="Phobius"/>
    </source>
</evidence>
<comment type="catalytic activity">
    <reaction evidence="2">
        <text>2 GTP = 3',3'-c-di-GMP + 2 diphosphate</text>
        <dbReference type="Rhea" id="RHEA:24898"/>
        <dbReference type="ChEBI" id="CHEBI:33019"/>
        <dbReference type="ChEBI" id="CHEBI:37565"/>
        <dbReference type="ChEBI" id="CHEBI:58805"/>
        <dbReference type="EC" id="2.7.7.65"/>
    </reaction>
</comment>
<dbReference type="PANTHER" id="PTHR45138:SF9">
    <property type="entry name" value="DIGUANYLATE CYCLASE DGCM-RELATED"/>
    <property type="match status" value="1"/>
</dbReference>
<dbReference type="PANTHER" id="PTHR45138">
    <property type="entry name" value="REGULATORY COMPONENTS OF SENSORY TRANSDUCTION SYSTEM"/>
    <property type="match status" value="1"/>
</dbReference>
<keyword evidence="6" id="KW-1185">Reference proteome</keyword>
<dbReference type="CDD" id="cd01949">
    <property type="entry name" value="GGDEF"/>
    <property type="match status" value="1"/>
</dbReference>
<dbReference type="EC" id="2.7.7.65" evidence="1"/>
<feature type="transmembrane region" description="Helical" evidence="3">
    <location>
        <begin position="63"/>
        <end position="82"/>
    </location>
</feature>
<dbReference type="InterPro" id="IPR029787">
    <property type="entry name" value="Nucleotide_cyclase"/>
</dbReference>
<feature type="transmembrane region" description="Helical" evidence="3">
    <location>
        <begin position="94"/>
        <end position="113"/>
    </location>
</feature>
<dbReference type="RefSeq" id="WP_386758688.1">
    <property type="nucleotide sequence ID" value="NZ_JBHRXK010000003.1"/>
</dbReference>
<sequence length="378" mass="41119">MHATGGRLRDIAIALLSRPDEIMLEVGAGGELLVARLRAVLAAMLLLLPLANALGGGSVKETMIGLGGALFVNVFAQLWLALARQRRQFRWLPFASAAFDVSATTLVLIALAMNHLPAGLNSLIVWCGYVLAILLTALRSDGRITLFAGALAIVQYGALALVVFALASSPEQLLSSDYGAVTAGSQGQRVLLLVMITLITAMVVYRMQRLIEMSGTDGLTRLPNRTWLLHRIPRLFESVRQDGDSLTLALIDVDHFKRINDSHGHHAGDRALRHVVAVLRELSEPGEWLARIGGQEFVLVLRKPIGTAWERVDAIRRALGERPFEAERGADAMPLSFSAGLAGFPQEGADLSRLLRRADNRLQQAKLQGRNRVIARDS</sequence>
<keyword evidence="3" id="KW-0472">Membrane</keyword>
<keyword evidence="3" id="KW-0812">Transmembrane</keyword>
<dbReference type="EMBL" id="JBHRXK010000003">
    <property type="protein sequence ID" value="MFC3550925.1"/>
    <property type="molecule type" value="Genomic_DNA"/>
</dbReference>
<name>A0ABV7RSI4_9GAMM</name>
<evidence type="ECO:0000313" key="6">
    <source>
        <dbReference type="Proteomes" id="UP001595740"/>
    </source>
</evidence>
<dbReference type="PROSITE" id="PS50887">
    <property type="entry name" value="GGDEF"/>
    <property type="match status" value="1"/>
</dbReference>
<dbReference type="InterPro" id="IPR043128">
    <property type="entry name" value="Rev_trsase/Diguanyl_cyclase"/>
</dbReference>
<keyword evidence="5" id="KW-0808">Transferase</keyword>